<accession>A0A839ZCB2</accession>
<reference evidence="1 2" key="1">
    <citation type="submission" date="2020-08" db="EMBL/GenBank/DDBJ databases">
        <title>Genomic Encyclopedia of Type Strains, Phase IV (KMG-IV): sequencing the most valuable type-strain genomes for metagenomic binning, comparative biology and taxonomic classification.</title>
        <authorList>
            <person name="Goeker M."/>
        </authorList>
    </citation>
    <scope>NUCLEOTIDE SEQUENCE [LARGE SCALE GENOMIC DNA]</scope>
    <source>
        <strain evidence="1 2">DSM 5895</strain>
    </source>
</reference>
<dbReference type="AlphaFoldDB" id="A0A839ZCB2"/>
<evidence type="ECO:0000313" key="1">
    <source>
        <dbReference type="EMBL" id="MBB3772369.1"/>
    </source>
</evidence>
<evidence type="ECO:0000313" key="2">
    <source>
        <dbReference type="Proteomes" id="UP000533469"/>
    </source>
</evidence>
<dbReference type="RefSeq" id="WP_183190526.1">
    <property type="nucleotide sequence ID" value="NZ_JACICD010000005.1"/>
</dbReference>
<organism evidence="1 2">
    <name type="scientific">Ancylobacter tetraedralis</name>
    <dbReference type="NCBI Taxonomy" id="217068"/>
    <lineage>
        <taxon>Bacteria</taxon>
        <taxon>Pseudomonadati</taxon>
        <taxon>Pseudomonadota</taxon>
        <taxon>Alphaproteobacteria</taxon>
        <taxon>Hyphomicrobiales</taxon>
        <taxon>Xanthobacteraceae</taxon>
        <taxon>Ancylobacter</taxon>
    </lineage>
</organism>
<proteinExistence type="predicted"/>
<dbReference type="EMBL" id="JACICD010000005">
    <property type="protein sequence ID" value="MBB3772369.1"/>
    <property type="molecule type" value="Genomic_DNA"/>
</dbReference>
<keyword evidence="2" id="KW-1185">Reference proteome</keyword>
<dbReference type="Proteomes" id="UP000533469">
    <property type="component" value="Unassembled WGS sequence"/>
</dbReference>
<protein>
    <submittedName>
        <fullName evidence="1">Uncharacterized protein</fullName>
    </submittedName>
</protein>
<comment type="caution">
    <text evidence="1">The sequence shown here is derived from an EMBL/GenBank/DDBJ whole genome shotgun (WGS) entry which is preliminary data.</text>
</comment>
<gene>
    <name evidence="1" type="ORF">FHS55_002981</name>
</gene>
<sequence>MKMLVFVLAVLLVGLSLARADERRLDLAGVERVEITGDAATVTLTARAGETPQAQLAERRTGWFSRWYSSWFYNDCRTSSRMWVEGTVLRVEAHTPSLLESSDCVVELTANLPPDVSVRIDLAAVEAQLDGRFAALDTQTRAGDLVLAGAVERVDLRGTALRVRLDLSEAAPRAVNLAVGSLDAHITLPMQASVGWRVDAKAALVDTARTNDSDGATQIRVSADFLRLSIR</sequence>
<name>A0A839ZCB2_9HYPH</name>